<dbReference type="InterPro" id="IPR000719">
    <property type="entry name" value="Prot_kinase_dom"/>
</dbReference>
<dbReference type="InterPro" id="IPR058053">
    <property type="entry name" value="RamC_C"/>
</dbReference>
<dbReference type="EMBL" id="BAAAQN010000037">
    <property type="protein sequence ID" value="GAA2044481.1"/>
    <property type="molecule type" value="Genomic_DNA"/>
</dbReference>
<dbReference type="RefSeq" id="WP_344668575.1">
    <property type="nucleotide sequence ID" value="NZ_BAAAQN010000037.1"/>
</dbReference>
<dbReference type="InterPro" id="IPR053524">
    <property type="entry name" value="Aerial_hyphae_peptide-synth"/>
</dbReference>
<dbReference type="Pfam" id="PF00069">
    <property type="entry name" value="Pkinase"/>
    <property type="match status" value="1"/>
</dbReference>
<protein>
    <submittedName>
        <fullName evidence="3">Class III lanthionine synthetase LanKC</fullName>
    </submittedName>
</protein>
<evidence type="ECO:0000259" key="2">
    <source>
        <dbReference type="PROSITE" id="PS50011"/>
    </source>
</evidence>
<feature type="domain" description="Protein kinase" evidence="2">
    <location>
        <begin position="226"/>
        <end position="525"/>
    </location>
</feature>
<evidence type="ECO:0000313" key="3">
    <source>
        <dbReference type="EMBL" id="GAA2044481.1"/>
    </source>
</evidence>
<gene>
    <name evidence="3" type="primary">lanKC_2</name>
    <name evidence="3" type="ORF">GCM10009839_55190</name>
</gene>
<accession>A0ABP5GDD3</accession>
<name>A0ABP5GDD3_9ACTN</name>
<evidence type="ECO:0000256" key="1">
    <source>
        <dbReference type="SAM" id="MobiDB-lite"/>
    </source>
</evidence>
<dbReference type="SMART" id="SM01260">
    <property type="entry name" value="LANC_like"/>
    <property type="match status" value="1"/>
</dbReference>
<dbReference type="SUPFAM" id="SSF56112">
    <property type="entry name" value="Protein kinase-like (PK-like)"/>
    <property type="match status" value="1"/>
</dbReference>
<keyword evidence="4" id="KW-1185">Reference proteome</keyword>
<proteinExistence type="predicted"/>
<feature type="region of interest" description="Disordered" evidence="1">
    <location>
        <begin position="856"/>
        <end position="876"/>
    </location>
</feature>
<organism evidence="3 4">
    <name type="scientific">Catenulispora yoronensis</name>
    <dbReference type="NCBI Taxonomy" id="450799"/>
    <lineage>
        <taxon>Bacteria</taxon>
        <taxon>Bacillati</taxon>
        <taxon>Actinomycetota</taxon>
        <taxon>Actinomycetes</taxon>
        <taxon>Catenulisporales</taxon>
        <taxon>Catenulisporaceae</taxon>
        <taxon>Catenulispora</taxon>
    </lineage>
</organism>
<dbReference type="NCBIfam" id="NF038151">
    <property type="entry name" value="lanthi_synth_III"/>
    <property type="match status" value="1"/>
</dbReference>
<dbReference type="Pfam" id="PF25816">
    <property type="entry name" value="RamC_N"/>
    <property type="match status" value="1"/>
</dbReference>
<dbReference type="InterPro" id="IPR011009">
    <property type="entry name" value="Kinase-like_dom_sf"/>
</dbReference>
<dbReference type="Gene3D" id="3.30.200.20">
    <property type="entry name" value="Phosphorylase Kinase, domain 1"/>
    <property type="match status" value="1"/>
</dbReference>
<sequence length="876" mass="94899">MDDRYEAYTQLDRHFYDAVRGVGPAAPGFAAGERALPDGWRRYGQDDWTVVEPVPNGMPAQGWKIHASAALESAVEILDIVFEYCVPRGIPFKFLRSSAALLARVSKYAPRGYSGKFVTIYPADDAACERVLTELGELLDGRPNPYILSDLRWNAGPLHVRYGAFAGRYTVAEDGAVVPALAKPDGTLVPDRREPVFRVPPWVELPAFLAPQLAARNAVKLTDMPYKVERVLHFSNGGGIYVGRDTRTGEEVVLKEGRPHAGIDARGNDAVRRVEHEHAMLCRLEGIPGIPRPRDLIWVGEHRFLVMDFIADGVPLSKAMAGRHPLTDHAATPEDYQRYADWALSIHRQAKQTVDAIHERGIVYGDLHMSNLLVRADDTIAVLDFEVSCDIGEQVRPGLGNPGFTPPRTVTGADRDHYALACLRLAVFLPLANLLWLHRPKARDFAEVIGEHFPVPPEYLAEAVAVITGAEADPSRPIAANAPARIEPEPRIWPDLRADLVRAIEASATPDRDDRLFPGDIRQFAVGGLGLAYGAAGVLYALDVTGAGRFPQYEEWLLRHAKDPGAGARPGLWEGLHGAAFALEHLGHRAEALDVVEACLQDRWQEYPSDLSGGLSGIGLNLLHFAERTGDTGLRTCGLQAAEIVAERLAAPDTAPAVSGRDGFHAGLLRGHSGQALLLLRAFDDTGDTRFLDSAAEALRRDLRRCVVRDKGAMHVDEGWRTLPYLDVGSLGIGVALDAYLAARSGPEADSDLLFREAADAIAVAARSPLYALPGLFSGRAGIVLYLAGRTPERHRDPLVAAQVRRLTWHTLPYGSGTAFPGGGLMRLSMDLATGTAGVLLALGAALHDEPVHAPLLVPKTPAPSGAGTGKRKARE</sequence>
<dbReference type="SMART" id="SM00220">
    <property type="entry name" value="S_TKc"/>
    <property type="match status" value="1"/>
</dbReference>
<evidence type="ECO:0000313" key="4">
    <source>
        <dbReference type="Proteomes" id="UP001500751"/>
    </source>
</evidence>
<dbReference type="InterPro" id="IPR057929">
    <property type="entry name" value="RamC_N"/>
</dbReference>
<dbReference type="Gene3D" id="1.10.510.10">
    <property type="entry name" value="Transferase(Phosphotransferase) domain 1"/>
    <property type="match status" value="1"/>
</dbReference>
<dbReference type="Gene3D" id="1.50.10.20">
    <property type="match status" value="1"/>
</dbReference>
<dbReference type="Proteomes" id="UP001500751">
    <property type="component" value="Unassembled WGS sequence"/>
</dbReference>
<reference evidence="4" key="1">
    <citation type="journal article" date="2019" name="Int. J. Syst. Evol. Microbiol.">
        <title>The Global Catalogue of Microorganisms (GCM) 10K type strain sequencing project: providing services to taxonomists for standard genome sequencing and annotation.</title>
        <authorList>
            <consortium name="The Broad Institute Genomics Platform"/>
            <consortium name="The Broad Institute Genome Sequencing Center for Infectious Disease"/>
            <person name="Wu L."/>
            <person name="Ma J."/>
        </authorList>
    </citation>
    <scope>NUCLEOTIDE SEQUENCE [LARGE SCALE GENOMIC DNA]</scope>
    <source>
        <strain evidence="4">JCM 16014</strain>
    </source>
</reference>
<dbReference type="InterPro" id="IPR007822">
    <property type="entry name" value="LANC-like"/>
</dbReference>
<dbReference type="PROSITE" id="PS50011">
    <property type="entry name" value="PROTEIN_KINASE_DOM"/>
    <property type="match status" value="1"/>
</dbReference>
<dbReference type="SUPFAM" id="SSF158745">
    <property type="entry name" value="LanC-like"/>
    <property type="match status" value="1"/>
</dbReference>
<dbReference type="CDD" id="cd04791">
    <property type="entry name" value="LanC_SerThrkinase"/>
    <property type="match status" value="1"/>
</dbReference>
<comment type="caution">
    <text evidence="3">The sequence shown here is derived from an EMBL/GenBank/DDBJ whole genome shotgun (WGS) entry which is preliminary data.</text>
</comment>